<evidence type="ECO:0000313" key="2">
    <source>
        <dbReference type="EMBL" id="ARO15332.1"/>
    </source>
</evidence>
<gene>
    <name evidence="2" type="primary">ygjP</name>
    <name evidence="2" type="ORF">BVG79_01990</name>
</gene>
<keyword evidence="3" id="KW-1185">Reference proteome</keyword>
<proteinExistence type="predicted"/>
<dbReference type="InterPro" id="IPR053136">
    <property type="entry name" value="UTP_pyrophosphatase-like"/>
</dbReference>
<accession>A0A1W6P1E7</accession>
<name>A0A1W6P1E7_9RHOB</name>
<dbReference type="OrthoDB" id="9795402at2"/>
<organism evidence="2 3">
    <name type="scientific">Ketogulonicigenium robustum</name>
    <dbReference type="NCBI Taxonomy" id="92947"/>
    <lineage>
        <taxon>Bacteria</taxon>
        <taxon>Pseudomonadati</taxon>
        <taxon>Pseudomonadota</taxon>
        <taxon>Alphaproteobacteria</taxon>
        <taxon>Rhodobacterales</taxon>
        <taxon>Roseobacteraceae</taxon>
        <taxon>Ketogulonicigenium</taxon>
    </lineage>
</organism>
<sequence>MAGRPQPDSFVLQRHTSTDAQPILVKLRRNARATRLTLRIAQRDGAVTLTLPPRTPVAEAQRFAESRRDWIIRHLPAQGLHALRLGDQIPLRGTLLTLATGAQRGVQATPTQLCVPGGVALGPRVAAFLKAQARDDISHAADIYAAKTGRAFTRLTLRDTRSRWGSCTSDGALMFNWRLVMAPPAILHYVAAHEVAHLTHMDHSDRFWSLVAQIFPDHAAARQWLRTHGVALQRLDFSS</sequence>
<dbReference type="STRING" id="92947.BVG79_01990"/>
<dbReference type="RefSeq" id="WP_085786745.1">
    <property type="nucleotide sequence ID" value="NZ_CP019937.1"/>
</dbReference>
<evidence type="ECO:0000313" key="3">
    <source>
        <dbReference type="Proteomes" id="UP000242447"/>
    </source>
</evidence>
<dbReference type="InterPro" id="IPR002725">
    <property type="entry name" value="YgjP-like_metallopeptidase"/>
</dbReference>
<dbReference type="EMBL" id="CP019937">
    <property type="protein sequence ID" value="ARO15332.1"/>
    <property type="molecule type" value="Genomic_DNA"/>
</dbReference>
<feature type="domain" description="YgjP-like metallopeptidase" evidence="1">
    <location>
        <begin position="36"/>
        <end position="228"/>
    </location>
</feature>
<dbReference type="CDD" id="cd07344">
    <property type="entry name" value="M48_yhfN_like"/>
    <property type="match status" value="1"/>
</dbReference>
<dbReference type="Gene3D" id="3.30.2010.10">
    <property type="entry name" value="Metalloproteases ('zincins'), catalytic domain"/>
    <property type="match status" value="1"/>
</dbReference>
<dbReference type="PANTHER" id="PTHR30399">
    <property type="entry name" value="UNCHARACTERIZED PROTEIN YGJP"/>
    <property type="match status" value="1"/>
</dbReference>
<dbReference type="Pfam" id="PF01863">
    <property type="entry name" value="YgjP-like"/>
    <property type="match status" value="1"/>
</dbReference>
<reference evidence="2 3" key="1">
    <citation type="submission" date="2017-02" db="EMBL/GenBank/DDBJ databases">
        <title>Ketogulonicigenium robustum SPU B003 Genome sequencing and assembly.</title>
        <authorList>
            <person name="Li Y."/>
            <person name="Liu L."/>
            <person name="Wang C."/>
            <person name="Zhang M."/>
            <person name="Zhang T."/>
            <person name="Zhang Y."/>
        </authorList>
    </citation>
    <scope>NUCLEOTIDE SEQUENCE [LARGE SCALE GENOMIC DNA]</scope>
    <source>
        <strain evidence="2 3">SPU_B003</strain>
    </source>
</reference>
<dbReference type="PANTHER" id="PTHR30399:SF1">
    <property type="entry name" value="UTP PYROPHOSPHATASE"/>
    <property type="match status" value="1"/>
</dbReference>
<dbReference type="KEGG" id="kro:BVG79_01990"/>
<dbReference type="AlphaFoldDB" id="A0A1W6P1E7"/>
<protein>
    <submittedName>
        <fullName evidence="2">Zinc metallopeptidase protein</fullName>
    </submittedName>
</protein>
<evidence type="ECO:0000259" key="1">
    <source>
        <dbReference type="Pfam" id="PF01863"/>
    </source>
</evidence>
<dbReference type="Proteomes" id="UP000242447">
    <property type="component" value="Chromosome"/>
</dbReference>